<dbReference type="InterPro" id="IPR036291">
    <property type="entry name" value="NAD(P)-bd_dom_sf"/>
</dbReference>
<dbReference type="InterPro" id="IPR045760">
    <property type="entry name" value="DAP_DH_C"/>
</dbReference>
<feature type="domain" description="2,4-diaminopentanoate dehydrogenase C-terminal" evidence="1">
    <location>
        <begin position="139"/>
        <end position="326"/>
    </location>
</feature>
<evidence type="ECO:0000259" key="1">
    <source>
        <dbReference type="Pfam" id="PF19328"/>
    </source>
</evidence>
<dbReference type="Pfam" id="PF19328">
    <property type="entry name" value="DAP_DH_C"/>
    <property type="match status" value="1"/>
</dbReference>
<accession>A0A926JRQ8</accession>
<protein>
    <submittedName>
        <fullName evidence="2">Dihydrodipicolinate reductase</fullName>
    </submittedName>
</protein>
<dbReference type="EMBL" id="JACVDC010000021">
    <property type="protein sequence ID" value="MBC9796156.1"/>
    <property type="molecule type" value="Genomic_DNA"/>
</dbReference>
<dbReference type="AlphaFoldDB" id="A0A926JRQ8"/>
<dbReference type="SUPFAM" id="SSF51735">
    <property type="entry name" value="NAD(P)-binding Rossmann-fold domains"/>
    <property type="match status" value="1"/>
</dbReference>
<evidence type="ECO:0000313" key="2">
    <source>
        <dbReference type="EMBL" id="MBC9796156.1"/>
    </source>
</evidence>
<name>A0A926JRQ8_9FLAO</name>
<dbReference type="Gene3D" id="3.40.50.720">
    <property type="entry name" value="NAD(P)-binding Rossmann-like Domain"/>
    <property type="match status" value="1"/>
</dbReference>
<evidence type="ECO:0000313" key="3">
    <source>
        <dbReference type="Proteomes" id="UP000653730"/>
    </source>
</evidence>
<dbReference type="CDD" id="cd24146">
    <property type="entry name" value="nat-AmDH_N_like"/>
    <property type="match status" value="1"/>
</dbReference>
<sequence length="332" mass="35261">MSKIKIVQIGMGPLGLKIAEFIAQRPGLKTVAAVDTGPEIIGKSLRSFSSSLNADIIITGDLDKALETRPDVAVLATVSDIKRITGQIKSIVREGIPVVSTCEELSFPFDTAPGLAAEIDAAARENGVAVVGTGVNPGFLMDALPAFMTSVCQHVERIKVKRYQDASSRRIPFQDKIGAGLSPEGFEAARKKGTLRHVGLTESVHFIAGRLGWKLERTEDIISPVFATADISLPSRTIKKGDAAGVRQVGRGFMNGQARVELVFQAAVGEPESYDEIEVIGTPGFVSRIGGGVNGDTATCAITVNAINSVIHALPGLRTMADIPMTSYSEYR</sequence>
<organism evidence="2 3">
    <name type="scientific">Sinomicrobium weinanense</name>
    <dbReference type="NCBI Taxonomy" id="2842200"/>
    <lineage>
        <taxon>Bacteria</taxon>
        <taxon>Pseudomonadati</taxon>
        <taxon>Bacteroidota</taxon>
        <taxon>Flavobacteriia</taxon>
        <taxon>Flavobacteriales</taxon>
        <taxon>Flavobacteriaceae</taxon>
        <taxon>Sinomicrobium</taxon>
    </lineage>
</organism>
<proteinExistence type="predicted"/>
<keyword evidence="3" id="KW-1185">Reference proteome</keyword>
<reference evidence="2 3" key="1">
    <citation type="submission" date="2020-09" db="EMBL/GenBank/DDBJ databases">
        <title>Sinomicrobium weinanense sp. nov., a halophilic bacteria isolated from saline-alkali soil.</title>
        <authorList>
            <person name="Wu P."/>
            <person name="Ren H."/>
            <person name="Mei Y."/>
            <person name="Liang Y."/>
            <person name="Chen Z."/>
        </authorList>
    </citation>
    <scope>NUCLEOTIDE SEQUENCE [LARGE SCALE GENOMIC DNA]</scope>
    <source>
        <strain evidence="2 3">FJxs</strain>
    </source>
</reference>
<dbReference type="Proteomes" id="UP000653730">
    <property type="component" value="Unassembled WGS sequence"/>
</dbReference>
<dbReference type="RefSeq" id="WP_187965306.1">
    <property type="nucleotide sequence ID" value="NZ_JACVDC010000021.1"/>
</dbReference>
<comment type="caution">
    <text evidence="2">The sequence shown here is derived from an EMBL/GenBank/DDBJ whole genome shotgun (WGS) entry which is preliminary data.</text>
</comment>
<gene>
    <name evidence="2" type="ORF">IBL28_09270</name>
</gene>